<sequence>MAAREALTAAEEAITDGDIDGAQQELANAATLLNRAQSGADMLAFAAYIPWIGERYTAGVDVLNAVDKTVDVLVDAIAIVYELKETYDSAEDLIGWNDVAGDDASFSSLPSETKAKMFRQLANSLSDLRQMQTKLGLAQDDLAAFHALEAADAFSGIIAPFEEALGNLKKGVDLLVPFAAIAPEFAGLNGDRQFLMLFLNDTELRPGGGFLGTYGLMVTRDGDITSLETSDTYLVDKYVQGHDDYYVASPDPIKTYLEQPVWFFRDSTWSPDFEETARTATQLLRQEMAYGGQPVPQIDGVIGITTDFLSNLLYAIGPVTVDGQTFDGGNVAEAIEWQVEIQFFIDGVPREQRKEIVGLLGDEIMERVLSLPTSSWQTMFDLFTYSFERKDMAFMSFDESTQLAIEDAGWSATIDQGAADDFLMVVDSNMAALKSDPVVSRTIDYSITPTSKGYQAQVDITYDHDGGFDWKTSRYRTYTRIFVPEGSRLLSSSGSMENDLIRNPLGKPGVVTQADELGLTSFGAFISIEPQAQGTLSFT</sequence>
<evidence type="ECO:0000313" key="1">
    <source>
        <dbReference type="EMBL" id="KKW28589.1"/>
    </source>
</evidence>
<reference evidence="1 2" key="1">
    <citation type="journal article" date="2015" name="Nature">
        <title>rRNA introns, odd ribosomes, and small enigmatic genomes across a large radiation of phyla.</title>
        <authorList>
            <person name="Brown C.T."/>
            <person name="Hug L.A."/>
            <person name="Thomas B.C."/>
            <person name="Sharon I."/>
            <person name="Castelle C.J."/>
            <person name="Singh A."/>
            <person name="Wilkins M.J."/>
            <person name="Williams K.H."/>
            <person name="Banfield J.F."/>
        </authorList>
    </citation>
    <scope>NUCLEOTIDE SEQUENCE [LARGE SCALE GENOMIC DNA]</scope>
</reference>
<dbReference type="EMBL" id="LCRD01000067">
    <property type="protein sequence ID" value="KKW28589.1"/>
    <property type="molecule type" value="Genomic_DNA"/>
</dbReference>
<comment type="caution">
    <text evidence="1">The sequence shown here is derived from an EMBL/GenBank/DDBJ whole genome shotgun (WGS) entry which is preliminary data.</text>
</comment>
<dbReference type="InterPro" id="IPR025101">
    <property type="entry name" value="DUF4012"/>
</dbReference>
<accession>A0A0G2A8C5</accession>
<dbReference type="Pfam" id="PF13196">
    <property type="entry name" value="DUF4012"/>
    <property type="match status" value="1"/>
</dbReference>
<organism evidence="1 2">
    <name type="scientific">Candidatus Uhrbacteria bacterium GW2011_GWD2_52_7</name>
    <dbReference type="NCBI Taxonomy" id="1618989"/>
    <lineage>
        <taxon>Bacteria</taxon>
        <taxon>Candidatus Uhriibacteriota</taxon>
    </lineage>
</organism>
<evidence type="ECO:0008006" key="3">
    <source>
        <dbReference type="Google" id="ProtNLM"/>
    </source>
</evidence>
<dbReference type="Proteomes" id="UP000034846">
    <property type="component" value="Unassembled WGS sequence"/>
</dbReference>
<protein>
    <recommendedName>
        <fullName evidence="3">DUF4012 domain-containing protein</fullName>
    </recommendedName>
</protein>
<evidence type="ECO:0000313" key="2">
    <source>
        <dbReference type="Proteomes" id="UP000034846"/>
    </source>
</evidence>
<gene>
    <name evidence="1" type="ORF">UY72_C0067G0003</name>
</gene>
<dbReference type="AlphaFoldDB" id="A0A0G2A8C5"/>
<name>A0A0G2A8C5_9BACT</name>
<proteinExistence type="predicted"/>